<feature type="transmembrane region" description="Helical" evidence="6">
    <location>
        <begin position="268"/>
        <end position="289"/>
    </location>
</feature>
<feature type="transmembrane region" description="Helical" evidence="6">
    <location>
        <begin position="5"/>
        <end position="24"/>
    </location>
</feature>
<keyword evidence="4 6" id="KW-1133">Transmembrane helix</keyword>
<dbReference type="AlphaFoldDB" id="A0A101IH75"/>
<sequence>MNHNIIRVGLTILLLGIILIKVNLLELLNIFLSINVIFLIIALLVVVPILYIIRAYKWNIFLRSVGIKKLFPNLIQVLLIGVFYGLVTPGKIGELARVYYLNEKKSETIPTVLLEKITDILVLCVLCMISIGVFYNNHNLKSVMLIFFLFFITGVWLLANRTFTLFVTKLFKVNYDDADNYVNKLSSLFHNKCTLLKAVGLSAIYYLVAFVLGYVLLKSLNIDTSMLIALPIIILMGNIPITISGLGLRESISAACFVLLGDSGVNGVTFSLLLFSVMILFPGILGYFLTIRRDNYG</sequence>
<keyword evidence="2" id="KW-1003">Cell membrane</keyword>
<dbReference type="EMBL" id="LGHB01000042">
    <property type="protein sequence ID" value="KUK94830.1"/>
    <property type="molecule type" value="Genomic_DNA"/>
</dbReference>
<feature type="transmembrane region" description="Helical" evidence="6">
    <location>
        <begin position="142"/>
        <end position="159"/>
    </location>
</feature>
<dbReference type="PATRIC" id="fig|301375.6.peg.1988"/>
<feature type="transmembrane region" description="Helical" evidence="6">
    <location>
        <begin position="195"/>
        <end position="216"/>
    </location>
</feature>
<proteinExistence type="predicted"/>
<dbReference type="Proteomes" id="UP000053961">
    <property type="component" value="Unassembled WGS sequence"/>
</dbReference>
<dbReference type="GO" id="GO:0005886">
    <property type="term" value="C:plasma membrane"/>
    <property type="evidence" value="ECO:0007669"/>
    <property type="project" value="UniProtKB-SubCell"/>
</dbReference>
<evidence type="ECO:0000256" key="2">
    <source>
        <dbReference type="ARBA" id="ARBA00022475"/>
    </source>
</evidence>
<evidence type="ECO:0000313" key="8">
    <source>
        <dbReference type="Proteomes" id="UP000053961"/>
    </source>
</evidence>
<dbReference type="NCBIfam" id="TIGR00374">
    <property type="entry name" value="flippase-like domain"/>
    <property type="match status" value="1"/>
</dbReference>
<evidence type="ECO:0000256" key="5">
    <source>
        <dbReference type="ARBA" id="ARBA00023136"/>
    </source>
</evidence>
<reference evidence="8" key="1">
    <citation type="journal article" date="2015" name="MBio">
        <title>Genome-Resolved Metagenomic Analysis Reveals Roles for Candidate Phyla and Other Microbial Community Members in Biogeochemical Transformations in Oil Reservoirs.</title>
        <authorList>
            <person name="Hu P."/>
            <person name="Tom L."/>
            <person name="Singh A."/>
            <person name="Thomas B.C."/>
            <person name="Baker B.J."/>
            <person name="Piceno Y.M."/>
            <person name="Andersen G.L."/>
            <person name="Banfield J.F."/>
        </authorList>
    </citation>
    <scope>NUCLEOTIDE SEQUENCE [LARGE SCALE GENOMIC DNA]</scope>
</reference>
<accession>A0A101IH75</accession>
<evidence type="ECO:0000256" key="4">
    <source>
        <dbReference type="ARBA" id="ARBA00022989"/>
    </source>
</evidence>
<feature type="transmembrane region" description="Helical" evidence="6">
    <location>
        <begin position="30"/>
        <end position="53"/>
    </location>
</feature>
<evidence type="ECO:0000313" key="7">
    <source>
        <dbReference type="EMBL" id="KUK94830.1"/>
    </source>
</evidence>
<comment type="caution">
    <text evidence="7">The sequence shown here is derived from an EMBL/GenBank/DDBJ whole genome shotgun (WGS) entry which is preliminary data.</text>
</comment>
<organism evidence="7 8">
    <name type="scientific">Methanothrix harundinacea</name>
    <dbReference type="NCBI Taxonomy" id="301375"/>
    <lineage>
        <taxon>Archaea</taxon>
        <taxon>Methanobacteriati</taxon>
        <taxon>Methanobacteriota</taxon>
        <taxon>Stenosarchaea group</taxon>
        <taxon>Methanomicrobia</taxon>
        <taxon>Methanotrichales</taxon>
        <taxon>Methanotrichaceae</taxon>
        <taxon>Methanothrix</taxon>
    </lineage>
</organism>
<keyword evidence="5 6" id="KW-0472">Membrane</keyword>
<evidence type="ECO:0000256" key="6">
    <source>
        <dbReference type="SAM" id="Phobius"/>
    </source>
</evidence>
<protein>
    <recommendedName>
        <fullName evidence="9">Integral membrane protein</fullName>
    </recommendedName>
</protein>
<feature type="transmembrane region" description="Helical" evidence="6">
    <location>
        <begin position="74"/>
        <end position="92"/>
    </location>
</feature>
<dbReference type="PANTHER" id="PTHR40277">
    <property type="entry name" value="BLL5419 PROTEIN"/>
    <property type="match status" value="1"/>
</dbReference>
<name>A0A101IH75_9EURY</name>
<keyword evidence="3 6" id="KW-0812">Transmembrane</keyword>
<feature type="transmembrane region" description="Helical" evidence="6">
    <location>
        <begin position="228"/>
        <end position="248"/>
    </location>
</feature>
<comment type="subcellular location">
    <subcellularLocation>
        <location evidence="1">Cell membrane</location>
        <topology evidence="1">Multi-pass membrane protein</topology>
    </subcellularLocation>
</comment>
<dbReference type="InterPro" id="IPR022791">
    <property type="entry name" value="L-PG_synthase/AglD"/>
</dbReference>
<feature type="transmembrane region" description="Helical" evidence="6">
    <location>
        <begin position="112"/>
        <end position="135"/>
    </location>
</feature>
<evidence type="ECO:0008006" key="9">
    <source>
        <dbReference type="Google" id="ProtNLM"/>
    </source>
</evidence>
<evidence type="ECO:0000256" key="3">
    <source>
        <dbReference type="ARBA" id="ARBA00022692"/>
    </source>
</evidence>
<dbReference type="Pfam" id="PF03706">
    <property type="entry name" value="LPG_synthase_TM"/>
    <property type="match status" value="1"/>
</dbReference>
<gene>
    <name evidence="7" type="ORF">XE07_2015</name>
</gene>
<dbReference type="PANTHER" id="PTHR40277:SF1">
    <property type="entry name" value="BLL5419 PROTEIN"/>
    <property type="match status" value="1"/>
</dbReference>
<evidence type="ECO:0000256" key="1">
    <source>
        <dbReference type="ARBA" id="ARBA00004651"/>
    </source>
</evidence>